<dbReference type="EMBL" id="BDGU01000364">
    <property type="protein sequence ID" value="GAW06914.1"/>
    <property type="molecule type" value="Genomic_DNA"/>
</dbReference>
<protein>
    <submittedName>
        <fullName evidence="2">Uncharacterized protein</fullName>
    </submittedName>
</protein>
<dbReference type="AlphaFoldDB" id="A0A1Q3EIE5"/>
<feature type="region of interest" description="Disordered" evidence="1">
    <location>
        <begin position="18"/>
        <end position="43"/>
    </location>
</feature>
<organism evidence="2 3">
    <name type="scientific">Lentinula edodes</name>
    <name type="common">Shiitake mushroom</name>
    <name type="synonym">Lentinus edodes</name>
    <dbReference type="NCBI Taxonomy" id="5353"/>
    <lineage>
        <taxon>Eukaryota</taxon>
        <taxon>Fungi</taxon>
        <taxon>Dikarya</taxon>
        <taxon>Basidiomycota</taxon>
        <taxon>Agaricomycotina</taxon>
        <taxon>Agaricomycetes</taxon>
        <taxon>Agaricomycetidae</taxon>
        <taxon>Agaricales</taxon>
        <taxon>Marasmiineae</taxon>
        <taxon>Omphalotaceae</taxon>
        <taxon>Lentinula</taxon>
    </lineage>
</organism>
<evidence type="ECO:0000313" key="2">
    <source>
        <dbReference type="EMBL" id="GAW06914.1"/>
    </source>
</evidence>
<feature type="compositionally biased region" description="Polar residues" evidence="1">
    <location>
        <begin position="22"/>
        <end position="33"/>
    </location>
</feature>
<keyword evidence="3" id="KW-1185">Reference proteome</keyword>
<accession>A0A1Q3EIE5</accession>
<comment type="caution">
    <text evidence="2">The sequence shown here is derived from an EMBL/GenBank/DDBJ whole genome shotgun (WGS) entry which is preliminary data.</text>
</comment>
<evidence type="ECO:0000313" key="3">
    <source>
        <dbReference type="Proteomes" id="UP000188533"/>
    </source>
</evidence>
<reference evidence="2 3" key="2">
    <citation type="submission" date="2017-02" db="EMBL/GenBank/DDBJ databases">
        <title>A genome survey and senescence transcriptome analysis in Lentinula edodes.</title>
        <authorList>
            <person name="Sakamoto Y."/>
            <person name="Nakade K."/>
            <person name="Sato S."/>
            <person name="Yoshida Y."/>
            <person name="Miyazaki K."/>
            <person name="Natsume S."/>
            <person name="Konno N."/>
        </authorList>
    </citation>
    <scope>NUCLEOTIDE SEQUENCE [LARGE SCALE GENOMIC DNA]</scope>
    <source>
        <strain evidence="2 3">NBRC 111202</strain>
    </source>
</reference>
<evidence type="ECO:0000256" key="1">
    <source>
        <dbReference type="SAM" id="MobiDB-lite"/>
    </source>
</evidence>
<feature type="compositionally biased region" description="Basic and acidic residues" evidence="1">
    <location>
        <begin position="34"/>
        <end position="43"/>
    </location>
</feature>
<name>A0A1Q3EIE5_LENED</name>
<proteinExistence type="predicted"/>
<dbReference type="Proteomes" id="UP000188533">
    <property type="component" value="Unassembled WGS sequence"/>
</dbReference>
<sequence>MLKEDSAVEARGPWLVPGKLSIGSQPADSPCQDSTKHCGTEERAETSRKRYILKGKELNLKGIATISSVHTSHSNLVSVFASPSTALLVVQLSYCENWDDCGLFVHR</sequence>
<gene>
    <name evidence="2" type="ORF">LENED_008870</name>
</gene>
<reference evidence="2 3" key="1">
    <citation type="submission" date="2016-08" db="EMBL/GenBank/DDBJ databases">
        <authorList>
            <consortium name="Lentinula edodes genome sequencing consortium"/>
            <person name="Sakamoto Y."/>
            <person name="Nakade K."/>
            <person name="Sato S."/>
            <person name="Yoshida Y."/>
            <person name="Miyazaki K."/>
            <person name="Natsume S."/>
            <person name="Konno N."/>
        </authorList>
    </citation>
    <scope>NUCLEOTIDE SEQUENCE [LARGE SCALE GENOMIC DNA]</scope>
    <source>
        <strain evidence="2 3">NBRC 111202</strain>
    </source>
</reference>